<keyword evidence="4" id="KW-1185">Reference proteome</keyword>
<dbReference type="InterPro" id="IPR036237">
    <property type="entry name" value="Xyl_isomerase-like_sf"/>
</dbReference>
<dbReference type="InterPro" id="IPR007801">
    <property type="entry name" value="MbnB/TglH/ChrH"/>
</dbReference>
<dbReference type="Proteomes" id="UP001172791">
    <property type="component" value="Unassembled WGS sequence"/>
</dbReference>
<dbReference type="EMBL" id="QAID01000043">
    <property type="protein sequence ID" value="MDN4580314.1"/>
    <property type="molecule type" value="Genomic_DNA"/>
</dbReference>
<evidence type="ECO:0000313" key="5">
    <source>
        <dbReference type="Proteomes" id="UP001172791"/>
    </source>
</evidence>
<name>A0AAW7MQM7_9BURK</name>
<evidence type="ECO:0000313" key="4">
    <source>
        <dbReference type="Proteomes" id="UP001172788"/>
    </source>
</evidence>
<sequence length="297" mass="33331">MGIPQTAPAAGRAIPARAGVGLKAEHYRVIIETRPDIGFFEVHAENYMGAGGPPHRYLTAIREHYPLSLHGVGLSIGADRPLDQAHMQRLKALNKRYDPALFSEHLAWSSHGTTYLDDLLPVPYIDDSLSRICQHIDQVQTALGRQMLLENPATYIWFKESTWRETDFIREIVQRTGCGLLLDVNNVHVSSTNQQWNAHAYINEFPLAHVQQIHLAGHSCQVDEHGRPLLIDSHDKRVDPQVWKLFLQVIKCIGPVPTLIEWDANVPAWPDLQAEAMMAEQLMGLSNAEDRSHGTLG</sequence>
<protein>
    <recommendedName>
        <fullName evidence="1">UPF0276 protein DBA34_16305</fullName>
    </recommendedName>
</protein>
<dbReference type="NCBIfam" id="NF003818">
    <property type="entry name" value="PRK05409.1"/>
    <property type="match status" value="1"/>
</dbReference>
<evidence type="ECO:0000313" key="3">
    <source>
        <dbReference type="EMBL" id="MDN4580314.1"/>
    </source>
</evidence>
<dbReference type="PANTHER" id="PTHR42194:SF1">
    <property type="entry name" value="UPF0276 PROTEIN HI_1600"/>
    <property type="match status" value="1"/>
</dbReference>
<reference evidence="2" key="1">
    <citation type="submission" date="2018-04" db="EMBL/GenBank/DDBJ databases">
        <authorList>
            <person name="Jy Z."/>
        </authorList>
    </citation>
    <scope>NUCLEOTIDE SEQUENCE</scope>
    <source>
        <strain evidence="3">AS13</strain>
        <strain evidence="2">LA18</strain>
    </source>
</reference>
<dbReference type="AlphaFoldDB" id="A0AAW7MQM7"/>
<dbReference type="Proteomes" id="UP001172788">
    <property type="component" value="Unassembled WGS sequence"/>
</dbReference>
<evidence type="ECO:0000313" key="2">
    <source>
        <dbReference type="EMBL" id="MDN4574811.1"/>
    </source>
</evidence>
<accession>A0AAW7MQM7</accession>
<dbReference type="Gene3D" id="3.20.20.150">
    <property type="entry name" value="Divalent-metal-dependent TIM barrel enzymes"/>
    <property type="match status" value="1"/>
</dbReference>
<dbReference type="HAMAP" id="MF_00697">
    <property type="entry name" value="UPF0276"/>
    <property type="match status" value="1"/>
</dbReference>
<gene>
    <name evidence="2" type="ORF">DBA34_16305</name>
    <name evidence="3" type="ORF">DBB29_19610</name>
</gene>
<dbReference type="SUPFAM" id="SSF51658">
    <property type="entry name" value="Xylose isomerase-like"/>
    <property type="match status" value="1"/>
</dbReference>
<evidence type="ECO:0000256" key="1">
    <source>
        <dbReference type="HAMAP-Rule" id="MF_00697"/>
    </source>
</evidence>
<dbReference type="EMBL" id="QAIC01000040">
    <property type="protein sequence ID" value="MDN4574811.1"/>
    <property type="molecule type" value="Genomic_DNA"/>
</dbReference>
<dbReference type="Pfam" id="PF05114">
    <property type="entry name" value="MbnB_TglH_ChrH"/>
    <property type="match status" value="1"/>
</dbReference>
<comment type="similarity">
    <text evidence="1">Belongs to the UPF0276 family.</text>
</comment>
<proteinExistence type="inferred from homology"/>
<comment type="caution">
    <text evidence="2">The sequence shown here is derived from an EMBL/GenBank/DDBJ whole genome shotgun (WGS) entry which is preliminary data.</text>
</comment>
<dbReference type="PANTHER" id="PTHR42194">
    <property type="entry name" value="UPF0276 PROTEIN HI_1600"/>
    <property type="match status" value="1"/>
</dbReference>
<organism evidence="2 5">
    <name type="scientific">Pandoraea cepalis</name>
    <dbReference type="NCBI Taxonomy" id="2508294"/>
    <lineage>
        <taxon>Bacteria</taxon>
        <taxon>Pseudomonadati</taxon>
        <taxon>Pseudomonadota</taxon>
        <taxon>Betaproteobacteria</taxon>
        <taxon>Burkholderiales</taxon>
        <taxon>Burkholderiaceae</taxon>
        <taxon>Pandoraea</taxon>
    </lineage>
</organism>